<evidence type="ECO:0000313" key="2">
    <source>
        <dbReference type="EMBL" id="JAD32101.1"/>
    </source>
</evidence>
<dbReference type="EMBL" id="GBRH01265794">
    <property type="protein sequence ID" value="JAD32101.1"/>
    <property type="molecule type" value="Transcribed_RNA"/>
</dbReference>
<keyword evidence="1" id="KW-0472">Membrane</keyword>
<reference evidence="2" key="1">
    <citation type="submission" date="2014-09" db="EMBL/GenBank/DDBJ databases">
        <authorList>
            <person name="Magalhaes I.L.F."/>
            <person name="Oliveira U."/>
            <person name="Santos F.R."/>
            <person name="Vidigal T.H.D.A."/>
            <person name="Brescovit A.D."/>
            <person name="Santos A.J."/>
        </authorList>
    </citation>
    <scope>NUCLEOTIDE SEQUENCE</scope>
    <source>
        <tissue evidence="2">Shoot tissue taken approximately 20 cm above the soil surface</tissue>
    </source>
</reference>
<feature type="transmembrane region" description="Helical" evidence="1">
    <location>
        <begin position="6"/>
        <end position="25"/>
    </location>
</feature>
<sequence>MLSPAFSSYSSCLLLHIVCLSIIIGRV</sequence>
<accession>A0A0A8Z001</accession>
<dbReference type="AlphaFoldDB" id="A0A0A8Z001"/>
<evidence type="ECO:0000256" key="1">
    <source>
        <dbReference type="SAM" id="Phobius"/>
    </source>
</evidence>
<keyword evidence="1" id="KW-1133">Transmembrane helix</keyword>
<reference evidence="2" key="2">
    <citation type="journal article" date="2015" name="Data Brief">
        <title>Shoot transcriptome of the giant reed, Arundo donax.</title>
        <authorList>
            <person name="Barrero R.A."/>
            <person name="Guerrero F.D."/>
            <person name="Moolhuijzen P."/>
            <person name="Goolsby J.A."/>
            <person name="Tidwell J."/>
            <person name="Bellgard S.E."/>
            <person name="Bellgard M.I."/>
        </authorList>
    </citation>
    <scope>NUCLEOTIDE SEQUENCE</scope>
    <source>
        <tissue evidence="2">Shoot tissue taken approximately 20 cm above the soil surface</tissue>
    </source>
</reference>
<name>A0A0A8Z001_ARUDO</name>
<organism evidence="2">
    <name type="scientific">Arundo donax</name>
    <name type="common">Giant reed</name>
    <name type="synonym">Donax arundinaceus</name>
    <dbReference type="NCBI Taxonomy" id="35708"/>
    <lineage>
        <taxon>Eukaryota</taxon>
        <taxon>Viridiplantae</taxon>
        <taxon>Streptophyta</taxon>
        <taxon>Embryophyta</taxon>
        <taxon>Tracheophyta</taxon>
        <taxon>Spermatophyta</taxon>
        <taxon>Magnoliopsida</taxon>
        <taxon>Liliopsida</taxon>
        <taxon>Poales</taxon>
        <taxon>Poaceae</taxon>
        <taxon>PACMAD clade</taxon>
        <taxon>Arundinoideae</taxon>
        <taxon>Arundineae</taxon>
        <taxon>Arundo</taxon>
    </lineage>
</organism>
<proteinExistence type="predicted"/>
<protein>
    <submittedName>
        <fullName evidence="2">Uncharacterized protein</fullName>
    </submittedName>
</protein>
<keyword evidence="1" id="KW-0812">Transmembrane</keyword>